<comment type="caution">
    <text evidence="5">The sequence shown here is derived from an EMBL/GenBank/DDBJ whole genome shotgun (WGS) entry which is preliminary data.</text>
</comment>
<dbReference type="InterPro" id="IPR019363">
    <property type="entry name" value="LDAH"/>
</dbReference>
<evidence type="ECO:0000256" key="2">
    <source>
        <dbReference type="ARBA" id="ARBA00008300"/>
    </source>
</evidence>
<dbReference type="EMBL" id="JAVRRJ010000007">
    <property type="protein sequence ID" value="KAK5083173.1"/>
    <property type="molecule type" value="Genomic_DNA"/>
</dbReference>
<dbReference type="GO" id="GO:0019915">
    <property type="term" value="P:lipid storage"/>
    <property type="evidence" value="ECO:0007669"/>
    <property type="project" value="InterPro"/>
</dbReference>
<dbReference type="PANTHER" id="PTHR13390:SF0">
    <property type="entry name" value="LIPID DROPLET-ASSOCIATED HYDROLASE"/>
    <property type="match status" value="1"/>
</dbReference>
<evidence type="ECO:0000256" key="4">
    <source>
        <dbReference type="ARBA" id="ARBA00022801"/>
    </source>
</evidence>
<evidence type="ECO:0000256" key="3">
    <source>
        <dbReference type="ARBA" id="ARBA00022677"/>
    </source>
</evidence>
<gene>
    <name evidence="5" type="ORF">LTR05_007057</name>
</gene>
<proteinExistence type="inferred from homology"/>
<dbReference type="Pfam" id="PF10230">
    <property type="entry name" value="LIDHydrolase"/>
    <property type="match status" value="1"/>
</dbReference>
<keyword evidence="6" id="KW-1185">Reference proteome</keyword>
<reference evidence="5 6" key="1">
    <citation type="submission" date="2023-08" db="EMBL/GenBank/DDBJ databases">
        <title>Black Yeasts Isolated from many extreme environments.</title>
        <authorList>
            <person name="Coleine C."/>
            <person name="Stajich J.E."/>
            <person name="Selbmann L."/>
        </authorList>
    </citation>
    <scope>NUCLEOTIDE SEQUENCE [LARGE SCALE GENOMIC DNA]</scope>
    <source>
        <strain evidence="5 6">CCFEE 5910</strain>
    </source>
</reference>
<comment type="subcellular location">
    <subcellularLocation>
        <location evidence="1">Lipid droplet</location>
    </subcellularLocation>
</comment>
<organism evidence="5 6">
    <name type="scientific">Lithohypha guttulata</name>
    <dbReference type="NCBI Taxonomy" id="1690604"/>
    <lineage>
        <taxon>Eukaryota</taxon>
        <taxon>Fungi</taxon>
        <taxon>Dikarya</taxon>
        <taxon>Ascomycota</taxon>
        <taxon>Pezizomycotina</taxon>
        <taxon>Eurotiomycetes</taxon>
        <taxon>Chaetothyriomycetidae</taxon>
        <taxon>Chaetothyriales</taxon>
        <taxon>Trichomeriaceae</taxon>
        <taxon>Lithohypha</taxon>
    </lineage>
</organism>
<evidence type="ECO:0000313" key="5">
    <source>
        <dbReference type="EMBL" id="KAK5083173.1"/>
    </source>
</evidence>
<dbReference type="PANTHER" id="PTHR13390">
    <property type="entry name" value="LIPASE"/>
    <property type="match status" value="1"/>
</dbReference>
<dbReference type="GO" id="GO:0016298">
    <property type="term" value="F:lipase activity"/>
    <property type="evidence" value="ECO:0007669"/>
    <property type="project" value="InterPro"/>
</dbReference>
<dbReference type="Proteomes" id="UP001309876">
    <property type="component" value="Unassembled WGS sequence"/>
</dbReference>
<name>A0AAN7SWB9_9EURO</name>
<evidence type="ECO:0000256" key="1">
    <source>
        <dbReference type="ARBA" id="ARBA00004502"/>
    </source>
</evidence>
<dbReference type="AlphaFoldDB" id="A0AAN7SWB9"/>
<protein>
    <recommendedName>
        <fullName evidence="7">Lipid droplet-associated hydrolase</fullName>
    </recommendedName>
</protein>
<dbReference type="Gene3D" id="3.40.50.1820">
    <property type="entry name" value="alpha/beta hydrolase"/>
    <property type="match status" value="1"/>
</dbReference>
<keyword evidence="3" id="KW-0551">Lipid droplet</keyword>
<evidence type="ECO:0000313" key="6">
    <source>
        <dbReference type="Proteomes" id="UP001309876"/>
    </source>
</evidence>
<keyword evidence="4" id="KW-0378">Hydrolase</keyword>
<dbReference type="GO" id="GO:0005811">
    <property type="term" value="C:lipid droplet"/>
    <property type="evidence" value="ECO:0007669"/>
    <property type="project" value="UniProtKB-SubCell"/>
</dbReference>
<comment type="similarity">
    <text evidence="2">Belongs to the AB hydrolase superfamily. LDAH family.</text>
</comment>
<dbReference type="InterPro" id="IPR029058">
    <property type="entry name" value="AB_hydrolase_fold"/>
</dbReference>
<accession>A0AAN7SWB9</accession>
<sequence length="365" mass="40287">MQDVILHLPSWLTGTSSSTRSQLDGVTIIFFVTGNPGLIGYYEQFLQLLCTTGVGKDSIVAGASLGGFDKGMNSVWRLEDEGSEGNTSDNVQHFQSQFQHPPGFEPRNEGIYDLQDQIKLSHARLSYLAKWVILVGHSVGAYIALEVVRMQHEASLSMSNVAPISVSDFRIVATMLLTPTIHNIAHSPSGRIATPVLSNIPFFPTLVQAGAGLLTSAMPASWLGGLVGRITGMTGSALNITTDFLQTPGAVRQALHLARCEMLEIGENQWSEEVWGMNEQERQMNEGRYEVWRSPKHYFLFAKEDHWVADKTRDAIVESVNGRSEVIVDEDGKLGLVHAWCLKQNGLVAGIVNKWIEDVLREERV</sequence>
<dbReference type="SUPFAM" id="SSF53474">
    <property type="entry name" value="alpha/beta-Hydrolases"/>
    <property type="match status" value="2"/>
</dbReference>
<evidence type="ECO:0008006" key="7">
    <source>
        <dbReference type="Google" id="ProtNLM"/>
    </source>
</evidence>